<evidence type="ECO:0000256" key="1">
    <source>
        <dbReference type="ARBA" id="ARBA00022737"/>
    </source>
</evidence>
<comment type="caution">
    <text evidence="3">The sequence shown here is derived from an EMBL/GenBank/DDBJ whole genome shotgun (WGS) entry which is preliminary data.</text>
</comment>
<dbReference type="STRING" id="1230097.A0A423VQF9"/>
<dbReference type="InterPro" id="IPR056125">
    <property type="entry name" value="DUF7708"/>
</dbReference>
<feature type="domain" description="NACHT" evidence="2">
    <location>
        <begin position="219"/>
        <end position="340"/>
    </location>
</feature>
<proteinExistence type="predicted"/>
<dbReference type="InterPro" id="IPR027417">
    <property type="entry name" value="P-loop_NTPase"/>
</dbReference>
<accession>A0A423VQF9</accession>
<dbReference type="PROSITE" id="PS50837">
    <property type="entry name" value="NACHT"/>
    <property type="match status" value="1"/>
</dbReference>
<dbReference type="Gene3D" id="3.40.50.300">
    <property type="entry name" value="P-loop containing nucleotide triphosphate hydrolases"/>
    <property type="match status" value="1"/>
</dbReference>
<dbReference type="AlphaFoldDB" id="A0A423VQF9"/>
<dbReference type="OrthoDB" id="21416at2759"/>
<evidence type="ECO:0000313" key="3">
    <source>
        <dbReference type="EMBL" id="ROV93245.1"/>
    </source>
</evidence>
<dbReference type="PANTHER" id="PTHR10039:SF14">
    <property type="entry name" value="NACHT DOMAIN-CONTAINING PROTEIN"/>
    <property type="match status" value="1"/>
</dbReference>
<dbReference type="EMBL" id="LKEB01000081">
    <property type="protein sequence ID" value="ROV93245.1"/>
    <property type="molecule type" value="Genomic_DNA"/>
</dbReference>
<keyword evidence="4" id="KW-1185">Reference proteome</keyword>
<reference evidence="3 4" key="1">
    <citation type="submission" date="2015-09" db="EMBL/GenBank/DDBJ databases">
        <title>Host preference determinants of Valsa canker pathogens revealed by comparative genomics.</title>
        <authorList>
            <person name="Yin Z."/>
            <person name="Huang L."/>
        </authorList>
    </citation>
    <scope>NUCLEOTIDE SEQUENCE [LARGE SCALE GENOMIC DNA]</scope>
    <source>
        <strain evidence="3 4">SXYLt</strain>
    </source>
</reference>
<dbReference type="InterPro" id="IPR056884">
    <property type="entry name" value="NPHP3-like_N"/>
</dbReference>
<dbReference type="Pfam" id="PF24809">
    <property type="entry name" value="DUF7708"/>
    <property type="match status" value="1"/>
</dbReference>
<gene>
    <name evidence="3" type="ORF">VPNG_09534</name>
</gene>
<dbReference type="PANTHER" id="PTHR10039">
    <property type="entry name" value="AMELOGENIN"/>
    <property type="match status" value="1"/>
</dbReference>
<protein>
    <recommendedName>
        <fullName evidence="2">NACHT domain-containing protein</fullName>
    </recommendedName>
</protein>
<evidence type="ECO:0000259" key="2">
    <source>
        <dbReference type="PROSITE" id="PS50837"/>
    </source>
</evidence>
<sequence>MKRIQGFIEAMSQLGTVMDVFVNANVLICFVWVAKNHLDAIDKLLDAYSQVGAAIPGLVVYQSAFEKYPPLAGILEDYYSDILQFHEAALEVFKRPRWKELLKSAWKNFDTDLQPILQSMKQRRDWLESEKLSASLFELATVREHISGLQEDIKQKTIRKKLENHKFCVSRIREKLQAPDYYVDQEVATENRGGSTSGAWVLQCQEFLEWNCQTTEVNGILYINGLPGAGKTTLVSAIIEKLLDEHSAIGGRCETLVAYFYFKHGQHGRNTHNDLLRAMLEQIITRDTTLSDHLSKLLNAVDEVNVRSTKTLESHIQSCLGDYRQCFIIVDGLDEAASDI</sequence>
<dbReference type="SUPFAM" id="SSF52540">
    <property type="entry name" value="P-loop containing nucleoside triphosphate hydrolases"/>
    <property type="match status" value="2"/>
</dbReference>
<dbReference type="InParanoid" id="A0A423VQF9"/>
<dbReference type="Proteomes" id="UP000285146">
    <property type="component" value="Unassembled WGS sequence"/>
</dbReference>
<dbReference type="InterPro" id="IPR007111">
    <property type="entry name" value="NACHT_NTPase"/>
</dbReference>
<dbReference type="Pfam" id="PF24883">
    <property type="entry name" value="NPHP3_N"/>
    <property type="match status" value="1"/>
</dbReference>
<name>A0A423VQF9_9PEZI</name>
<keyword evidence="1" id="KW-0677">Repeat</keyword>
<evidence type="ECO:0000313" key="4">
    <source>
        <dbReference type="Proteomes" id="UP000285146"/>
    </source>
</evidence>
<organism evidence="3 4">
    <name type="scientific">Cytospora leucostoma</name>
    <dbReference type="NCBI Taxonomy" id="1230097"/>
    <lineage>
        <taxon>Eukaryota</taxon>
        <taxon>Fungi</taxon>
        <taxon>Dikarya</taxon>
        <taxon>Ascomycota</taxon>
        <taxon>Pezizomycotina</taxon>
        <taxon>Sordariomycetes</taxon>
        <taxon>Sordariomycetidae</taxon>
        <taxon>Diaporthales</taxon>
        <taxon>Cytosporaceae</taxon>
        <taxon>Cytospora</taxon>
    </lineage>
</organism>